<keyword evidence="2 3" id="KW-0732">Signal</keyword>
<feature type="signal peptide" evidence="3">
    <location>
        <begin position="1"/>
        <end position="19"/>
    </location>
</feature>
<proteinExistence type="inferred from homology"/>
<dbReference type="EMBL" id="CP150951">
    <property type="protein sequence ID" value="WZC47615.1"/>
    <property type="molecule type" value="Genomic_DNA"/>
</dbReference>
<gene>
    <name evidence="4" type="ORF">AABB29_11880</name>
</gene>
<evidence type="ECO:0000256" key="3">
    <source>
        <dbReference type="SAM" id="SignalP"/>
    </source>
</evidence>
<dbReference type="Gene3D" id="3.30.910.20">
    <property type="entry name" value="Skp domain"/>
    <property type="match status" value="1"/>
</dbReference>
<evidence type="ECO:0000313" key="5">
    <source>
        <dbReference type="Proteomes" id="UP001440612"/>
    </source>
</evidence>
<accession>A0ABZ2V156</accession>
<evidence type="ECO:0000256" key="1">
    <source>
        <dbReference type="ARBA" id="ARBA00009091"/>
    </source>
</evidence>
<feature type="chain" id="PRO_5045860506" evidence="3">
    <location>
        <begin position="20"/>
        <end position="174"/>
    </location>
</feature>
<dbReference type="InterPro" id="IPR024930">
    <property type="entry name" value="Skp_dom_sf"/>
</dbReference>
<dbReference type="Proteomes" id="UP001440612">
    <property type="component" value="Chromosome"/>
</dbReference>
<protein>
    <submittedName>
        <fullName evidence="4">OmpH family outer membrane protein</fullName>
    </submittedName>
</protein>
<dbReference type="SUPFAM" id="SSF111384">
    <property type="entry name" value="OmpH-like"/>
    <property type="match status" value="1"/>
</dbReference>
<evidence type="ECO:0000256" key="2">
    <source>
        <dbReference type="ARBA" id="ARBA00022729"/>
    </source>
</evidence>
<evidence type="ECO:0000313" key="4">
    <source>
        <dbReference type="EMBL" id="WZC47615.1"/>
    </source>
</evidence>
<dbReference type="SMART" id="SM00935">
    <property type="entry name" value="OmpH"/>
    <property type="match status" value="1"/>
</dbReference>
<dbReference type="PANTHER" id="PTHR35089">
    <property type="entry name" value="CHAPERONE PROTEIN SKP"/>
    <property type="match status" value="1"/>
</dbReference>
<keyword evidence="5" id="KW-1185">Reference proteome</keyword>
<dbReference type="RefSeq" id="WP_341365735.1">
    <property type="nucleotide sequence ID" value="NZ_CP150951.2"/>
</dbReference>
<comment type="similarity">
    <text evidence="1">Belongs to the Skp family.</text>
</comment>
<dbReference type="PANTHER" id="PTHR35089:SF1">
    <property type="entry name" value="CHAPERONE PROTEIN SKP"/>
    <property type="match status" value="1"/>
</dbReference>
<dbReference type="Pfam" id="PF03938">
    <property type="entry name" value="OmpH"/>
    <property type="match status" value="1"/>
</dbReference>
<reference evidence="5" key="1">
    <citation type="submission" date="2024-04" db="EMBL/GenBank/DDBJ databases">
        <title>Phylogenomic analyses of a clade within the roseobacter group suggest taxonomic reassignments of species of the genera Aestuariivita, Citreicella, Loktanella, Nautella, Pelagibaca, Ruegeria, Thalassobius, Thiobacimonas and Tropicibacter, and the proposal o.</title>
        <authorList>
            <person name="Jeon C.O."/>
        </authorList>
    </citation>
    <scope>NUCLEOTIDE SEQUENCE [LARGE SCALE GENOMIC DNA]</scope>
    <source>
        <strain evidence="5">BS5-3</strain>
    </source>
</reference>
<sequence>MMMWRAIVVLLVLAMPVSAQEQSGPPVLIINSDRLYFETLYGRRLAADLAAEVTEVQLENDRIVQTLTEEERSLTLRRPDMTPEEFRAEADAFDAKVQEVRRARDAKNLELQTASAEARAIFEERVQGIIGNVMLARGAAMVVEERSVLLSVQSANITDDVIARVDAVLGDGTR</sequence>
<organism evidence="4 5">
    <name type="scientific">Yoonia phaeophyticola</name>
    <dbReference type="NCBI Taxonomy" id="3137369"/>
    <lineage>
        <taxon>Bacteria</taxon>
        <taxon>Pseudomonadati</taxon>
        <taxon>Pseudomonadota</taxon>
        <taxon>Alphaproteobacteria</taxon>
        <taxon>Rhodobacterales</taxon>
        <taxon>Paracoccaceae</taxon>
        <taxon>Yoonia</taxon>
    </lineage>
</organism>
<name>A0ABZ2V156_9RHOB</name>
<dbReference type="InterPro" id="IPR005632">
    <property type="entry name" value="Chaperone_Skp"/>
</dbReference>